<dbReference type="AlphaFoldDB" id="A0A9J6CTD1"/>
<evidence type="ECO:0000256" key="2">
    <source>
        <dbReference type="SAM" id="MobiDB-lite"/>
    </source>
</evidence>
<proteinExistence type="predicted"/>
<feature type="coiled-coil region" evidence="1">
    <location>
        <begin position="20"/>
        <end position="47"/>
    </location>
</feature>
<reference evidence="3" key="1">
    <citation type="submission" date="2021-03" db="EMBL/GenBank/DDBJ databases">
        <title>Chromosome level genome of the anhydrobiotic midge Polypedilum vanderplanki.</title>
        <authorList>
            <person name="Yoshida Y."/>
            <person name="Kikawada T."/>
            <person name="Gusev O."/>
        </authorList>
    </citation>
    <scope>NUCLEOTIDE SEQUENCE</scope>
    <source>
        <strain evidence="3">NIAS01</strain>
        <tissue evidence="3">Whole body or cell culture</tissue>
    </source>
</reference>
<evidence type="ECO:0000313" key="3">
    <source>
        <dbReference type="EMBL" id="KAG5684883.1"/>
    </source>
</evidence>
<keyword evidence="1" id="KW-0175">Coiled coil</keyword>
<evidence type="ECO:0000313" key="4">
    <source>
        <dbReference type="Proteomes" id="UP001107558"/>
    </source>
</evidence>
<dbReference type="Proteomes" id="UP001107558">
    <property type="component" value="Chromosome 1"/>
</dbReference>
<feature type="region of interest" description="Disordered" evidence="2">
    <location>
        <begin position="194"/>
        <end position="220"/>
    </location>
</feature>
<comment type="caution">
    <text evidence="3">The sequence shown here is derived from an EMBL/GenBank/DDBJ whole genome shotgun (WGS) entry which is preliminary data.</text>
</comment>
<protein>
    <submittedName>
        <fullName evidence="3">Uncharacterized protein</fullName>
    </submittedName>
</protein>
<gene>
    <name evidence="3" type="ORF">PVAND_014093</name>
</gene>
<accession>A0A9J6CTD1</accession>
<sequence>MSRKSKRINQNKNDDIVKQNLELKETIEVSNRRIKELEKENRILKAQLQQKQPIIKQLSTQYSSNNAYRELFETNNILVNNYNTLIKQLEHEKKILEDACIQKELDKEILLKRIDALTKQFTNQFHTLQSELEKKSNALILAQQKLSVCKNNKETQVDDNSLKSEKSVEHLEEKISFNSNQINDNDVIMKMNQNDDKTMESPPLYEPSYNDDDDLPQDGDSPFLRMYKESFCFWKHLKNVDNWDQK</sequence>
<feature type="coiled-coil region" evidence="1">
    <location>
        <begin position="79"/>
        <end position="106"/>
    </location>
</feature>
<evidence type="ECO:0000256" key="1">
    <source>
        <dbReference type="SAM" id="Coils"/>
    </source>
</evidence>
<dbReference type="EMBL" id="JADBJN010000001">
    <property type="protein sequence ID" value="KAG5684883.1"/>
    <property type="molecule type" value="Genomic_DNA"/>
</dbReference>
<organism evidence="3 4">
    <name type="scientific">Polypedilum vanderplanki</name>
    <name type="common">Sleeping chironomid midge</name>
    <dbReference type="NCBI Taxonomy" id="319348"/>
    <lineage>
        <taxon>Eukaryota</taxon>
        <taxon>Metazoa</taxon>
        <taxon>Ecdysozoa</taxon>
        <taxon>Arthropoda</taxon>
        <taxon>Hexapoda</taxon>
        <taxon>Insecta</taxon>
        <taxon>Pterygota</taxon>
        <taxon>Neoptera</taxon>
        <taxon>Endopterygota</taxon>
        <taxon>Diptera</taxon>
        <taxon>Nematocera</taxon>
        <taxon>Chironomoidea</taxon>
        <taxon>Chironomidae</taxon>
        <taxon>Chironominae</taxon>
        <taxon>Polypedilum</taxon>
        <taxon>Polypedilum</taxon>
    </lineage>
</organism>
<name>A0A9J6CTD1_POLVA</name>
<keyword evidence="4" id="KW-1185">Reference proteome</keyword>